<dbReference type="EMBL" id="FR824046">
    <property type="protein sequence ID" value="CCA13913.1"/>
    <property type="molecule type" value="Genomic_DNA"/>
</dbReference>
<reference evidence="6" key="2">
    <citation type="submission" date="2011-02" db="EMBL/GenBank/DDBJ databases">
        <authorList>
            <person name="MacLean D."/>
        </authorList>
    </citation>
    <scope>NUCLEOTIDE SEQUENCE</scope>
</reference>
<dbReference type="Pfam" id="PF00415">
    <property type="entry name" value="RCC1"/>
    <property type="match status" value="1"/>
</dbReference>
<dbReference type="InterPro" id="IPR000408">
    <property type="entry name" value="Reg_chr_condens"/>
</dbReference>
<dbReference type="Gene3D" id="1.10.238.10">
    <property type="entry name" value="EF-hand"/>
    <property type="match status" value="2"/>
</dbReference>
<feature type="domain" description="EF-hand" evidence="5">
    <location>
        <begin position="138"/>
        <end position="173"/>
    </location>
</feature>
<sequence length="1044" mass="116933">MKLGFIARLKNLKNKQTKTPLEHDCQAYEPDHQSEIPNNTKMDLFSDETIAFQAQESIDLIPSDELFELIDTDHSGTIDKKEFEAMLAKLGFSVTATKAARVFRLCDLDNSGKIDRNELKKAIFMLKSVTGGSHILPTRLPAPRDVFQYFDEDGNGMVDEMEFADMLEYFGLEVSDLQKMALFRKYDRDKSGFIEYPEFRDIWLRLCDAREELLQRGVVVSPSNTTKQLRQMLEQRLAQEELTEDEREKASSLYFHKEQRKEFISLLGAQALHRAKQELEAALDAAGQVYVFGTGRLGRWELSSGTSQYVWGLWDSRIDPESFRSRVPELSVKQKAFSIKQQPAPPAPRAPLKKKTEAKPQRFVHRRPENVRWTFQSPPKLDTRSLSALRRYRSNVIAAGNEESEPQEVYEAPNDAPEPLLYRASNFQHVTVMNTSSLWGRQVVNGALGDDHALLVTSHGDVLEWGRDSSLQSASPKLLDQEDLLHGCQAVTSVAVNRMEAFALLRDGSLWAWKSTSPSPFSAPKQIHSLAHVSIQSLSASSSLNASITTNAELYTWISSSDAQATKMELPYAISNSQSVRFVSCGAAHCGLTTLDGKLFMWGCADGGRLGLGAEFHDYIAKPTLVEPLSKEGVRVRQVACGTAHSVLCTESYPVDWKSCQINRFFGGKLYACGSVLPLGKHMPTWEAVASKPNDIAFVQVSCGFAHSAAVSVSGALFTWGRNASGCTGHPVSRAFIPEPEAIDSIHKEPENLATGKLCRQISVYNQQGAHLALTDRISSCIHTQIEDMPWWEIDISEPVSINRICVWSCEEGPSTLYPFWVFVSQKPFQDTRGERGLQASKAQAIASKYFFSPENLMEWGLPWRSIGRYIRIQSQRRGFLRFGHIQVFGTHSAARVLGRVAQVHCGYNRTLVVLPPMAQSLLEAFYRRAVQADADNATILRDFRAYEEFYERMARGPDGAFENTERCELCEFSRGCEACALYDAFRGEYRTELPHRGTSDQSGLQVHLVAVSLYQEELQELSKGFHPLGAFGAIGTRAFLSGK</sequence>
<dbReference type="SUPFAM" id="SSF50985">
    <property type="entry name" value="RCC1/BLIP-II"/>
    <property type="match status" value="1"/>
</dbReference>
<dbReference type="SMART" id="SM00054">
    <property type="entry name" value="EFh"/>
    <property type="match status" value="4"/>
</dbReference>
<feature type="repeat" description="RCC1" evidence="3">
    <location>
        <begin position="597"/>
        <end position="652"/>
    </location>
</feature>
<evidence type="ECO:0000313" key="6">
    <source>
        <dbReference type="EMBL" id="CCA13913.1"/>
    </source>
</evidence>
<dbReference type="InterPro" id="IPR002048">
    <property type="entry name" value="EF_hand_dom"/>
</dbReference>
<feature type="domain" description="EF-hand" evidence="5">
    <location>
        <begin position="64"/>
        <end position="93"/>
    </location>
</feature>
<feature type="domain" description="EF-hand" evidence="5">
    <location>
        <begin position="174"/>
        <end position="209"/>
    </location>
</feature>
<dbReference type="Pfam" id="PF13540">
    <property type="entry name" value="RCC1_2"/>
    <property type="match status" value="1"/>
</dbReference>
<name>F0VYP9_9STRA</name>
<dbReference type="PANTHER" id="PTHR22870">
    <property type="entry name" value="REGULATOR OF CHROMOSOME CONDENSATION"/>
    <property type="match status" value="1"/>
</dbReference>
<evidence type="ECO:0000256" key="4">
    <source>
        <dbReference type="SAM" id="MobiDB-lite"/>
    </source>
</evidence>
<feature type="region of interest" description="Disordered" evidence="4">
    <location>
        <begin position="337"/>
        <end position="361"/>
    </location>
</feature>
<keyword evidence="2" id="KW-0106">Calcium</keyword>
<dbReference type="HOGENOM" id="CLU_001962_0_0_1"/>
<dbReference type="PROSITE" id="PS00018">
    <property type="entry name" value="EF_HAND_1"/>
    <property type="match status" value="4"/>
</dbReference>
<proteinExistence type="predicted"/>
<protein>
    <submittedName>
        <fullName evidence="6">Regulator of chromosome condensation (RCC1) putative</fullName>
    </submittedName>
</protein>
<evidence type="ECO:0000259" key="5">
    <source>
        <dbReference type="PROSITE" id="PS50222"/>
    </source>
</evidence>
<dbReference type="SUPFAM" id="SSF49785">
    <property type="entry name" value="Galactose-binding domain-like"/>
    <property type="match status" value="1"/>
</dbReference>
<feature type="domain" description="EF-hand" evidence="5">
    <location>
        <begin position="94"/>
        <end position="129"/>
    </location>
</feature>
<dbReference type="PROSITE" id="PS50012">
    <property type="entry name" value="RCC1_3"/>
    <property type="match status" value="1"/>
</dbReference>
<dbReference type="Gene3D" id="2.130.10.30">
    <property type="entry name" value="Regulator of chromosome condensation 1/beta-lactamase-inhibitor protein II"/>
    <property type="match status" value="2"/>
</dbReference>
<organism evidence="6">
    <name type="scientific">Albugo laibachii Nc14</name>
    <dbReference type="NCBI Taxonomy" id="890382"/>
    <lineage>
        <taxon>Eukaryota</taxon>
        <taxon>Sar</taxon>
        <taxon>Stramenopiles</taxon>
        <taxon>Oomycota</taxon>
        <taxon>Peronosporomycetes</taxon>
        <taxon>Albuginales</taxon>
        <taxon>Albuginaceae</taxon>
        <taxon>Albugo</taxon>
    </lineage>
</organism>
<evidence type="ECO:0000256" key="1">
    <source>
        <dbReference type="ARBA" id="ARBA00022737"/>
    </source>
</evidence>
<evidence type="ECO:0000256" key="3">
    <source>
        <dbReference type="PROSITE-ProRule" id="PRU00235"/>
    </source>
</evidence>
<dbReference type="Gene3D" id="2.60.120.260">
    <property type="entry name" value="Galactose-binding domain-like"/>
    <property type="match status" value="1"/>
</dbReference>
<dbReference type="PROSITE" id="PS50222">
    <property type="entry name" value="EF_HAND_2"/>
    <property type="match status" value="4"/>
</dbReference>
<dbReference type="InterPro" id="IPR018247">
    <property type="entry name" value="EF_Hand_1_Ca_BS"/>
</dbReference>
<dbReference type="PANTHER" id="PTHR22870:SF466">
    <property type="entry name" value="ANKYRIN REPEAT-CONTAINING PROTEIN"/>
    <property type="match status" value="1"/>
</dbReference>
<dbReference type="InterPro" id="IPR051210">
    <property type="entry name" value="Ub_ligase/GEF_domain"/>
</dbReference>
<reference evidence="6" key="1">
    <citation type="journal article" date="2011" name="PLoS Biol.">
        <title>Gene gain and loss during evolution of obligate parasitism in the white rust pathogen of Arabidopsis thaliana.</title>
        <authorList>
            <person name="Kemen E."/>
            <person name="Gardiner A."/>
            <person name="Schultz-Larsen T."/>
            <person name="Kemen A.C."/>
            <person name="Balmuth A.L."/>
            <person name="Robert-Seilaniantz A."/>
            <person name="Bailey K."/>
            <person name="Holub E."/>
            <person name="Studholme D.J."/>
            <person name="Maclean D."/>
            <person name="Jones J.D."/>
        </authorList>
    </citation>
    <scope>NUCLEOTIDE SEQUENCE</scope>
</reference>
<gene>
    <name evidence="6" type="primary">AlNc14C1G51</name>
    <name evidence="6" type="ORF">ALNC14_000560</name>
</gene>
<evidence type="ECO:0000256" key="2">
    <source>
        <dbReference type="ARBA" id="ARBA00022837"/>
    </source>
</evidence>
<dbReference type="AlphaFoldDB" id="F0VYP9"/>
<dbReference type="SUPFAM" id="SSF47473">
    <property type="entry name" value="EF-hand"/>
    <property type="match status" value="1"/>
</dbReference>
<dbReference type="InterPro" id="IPR008979">
    <property type="entry name" value="Galactose-bd-like_sf"/>
</dbReference>
<accession>F0VYP9</accession>
<dbReference type="CDD" id="cd00051">
    <property type="entry name" value="EFh"/>
    <property type="match status" value="1"/>
</dbReference>
<dbReference type="GO" id="GO:0005509">
    <property type="term" value="F:calcium ion binding"/>
    <property type="evidence" value="ECO:0007669"/>
    <property type="project" value="InterPro"/>
</dbReference>
<dbReference type="Pfam" id="PF13499">
    <property type="entry name" value="EF-hand_7"/>
    <property type="match status" value="2"/>
</dbReference>
<dbReference type="InterPro" id="IPR009091">
    <property type="entry name" value="RCC1/BLIP-II"/>
</dbReference>
<keyword evidence="1" id="KW-0677">Repeat</keyword>
<dbReference type="InterPro" id="IPR011992">
    <property type="entry name" value="EF-hand-dom_pair"/>
</dbReference>